<sequence>MVEGIALLRPEDTPDWLPKLGFNDGVVVVVGDVLWECRSFGDDGGIASEPGLHRHVHDCGVVRVVFAIHCSSPLKRLRASRTGVRPLLALRGDRLVAVGAENDCALVGVTKAGKVTHCPMDEPGEGSVSSSISLSATSSAIRSRMYKSTEDVFQDMFNEMKDESWGCKPPPPPSGSTSVTCAGPLPKRASLQRHKAVNLGYPEDYHPNHVGGRVRGVFQPVALLPYPSLGGSGGGIYEGNGCGQRGTDSDGSGASDRSNTRNSPQQPLAYDWLQKELEC</sequence>
<organism evidence="2 3">
    <name type="scientific">Dichomitus squalens</name>
    <dbReference type="NCBI Taxonomy" id="114155"/>
    <lineage>
        <taxon>Eukaryota</taxon>
        <taxon>Fungi</taxon>
        <taxon>Dikarya</taxon>
        <taxon>Basidiomycota</taxon>
        <taxon>Agaricomycotina</taxon>
        <taxon>Agaricomycetes</taxon>
        <taxon>Polyporales</taxon>
        <taxon>Polyporaceae</taxon>
        <taxon>Dichomitus</taxon>
    </lineage>
</organism>
<keyword evidence="3" id="KW-1185">Reference proteome</keyword>
<protein>
    <submittedName>
        <fullName evidence="2">Uncharacterized protein</fullName>
    </submittedName>
</protein>
<evidence type="ECO:0000256" key="1">
    <source>
        <dbReference type="SAM" id="MobiDB-lite"/>
    </source>
</evidence>
<name>A0A4Q9PF22_9APHY</name>
<accession>A0A4Q9PF22</accession>
<feature type="compositionally biased region" description="Polar residues" evidence="1">
    <location>
        <begin position="249"/>
        <end position="266"/>
    </location>
</feature>
<proteinExistence type="predicted"/>
<reference evidence="2 3" key="1">
    <citation type="submission" date="2019-01" db="EMBL/GenBank/DDBJ databases">
        <title>Draft genome sequences of three monokaryotic isolates of the white-rot basidiomycete fungus Dichomitus squalens.</title>
        <authorList>
            <consortium name="DOE Joint Genome Institute"/>
            <person name="Lopez S.C."/>
            <person name="Andreopoulos B."/>
            <person name="Pangilinan J."/>
            <person name="Lipzen A."/>
            <person name="Riley R."/>
            <person name="Ahrendt S."/>
            <person name="Ng V."/>
            <person name="Barry K."/>
            <person name="Daum C."/>
            <person name="Grigoriev I.V."/>
            <person name="Hilden K.S."/>
            <person name="Makela M.R."/>
            <person name="de Vries R.P."/>
        </authorList>
    </citation>
    <scope>NUCLEOTIDE SEQUENCE [LARGE SCALE GENOMIC DNA]</scope>
    <source>
        <strain evidence="2 3">CBS 464.89</strain>
    </source>
</reference>
<dbReference type="EMBL" id="ML145216">
    <property type="protein sequence ID" value="TBU53378.1"/>
    <property type="molecule type" value="Genomic_DNA"/>
</dbReference>
<evidence type="ECO:0000313" key="3">
    <source>
        <dbReference type="Proteomes" id="UP000292082"/>
    </source>
</evidence>
<dbReference type="AlphaFoldDB" id="A0A4Q9PF22"/>
<feature type="region of interest" description="Disordered" evidence="1">
    <location>
        <begin position="237"/>
        <end position="270"/>
    </location>
</feature>
<gene>
    <name evidence="2" type="ORF">BD310DRAFT_909549</name>
</gene>
<evidence type="ECO:0000313" key="2">
    <source>
        <dbReference type="EMBL" id="TBU53378.1"/>
    </source>
</evidence>
<dbReference type="Proteomes" id="UP000292082">
    <property type="component" value="Unassembled WGS sequence"/>
</dbReference>